<dbReference type="PANTHER" id="PTHR30146">
    <property type="entry name" value="LACI-RELATED TRANSCRIPTIONAL REPRESSOR"/>
    <property type="match status" value="1"/>
</dbReference>
<dbReference type="InterPro" id="IPR000843">
    <property type="entry name" value="HTH_LacI"/>
</dbReference>
<dbReference type="InterPro" id="IPR046335">
    <property type="entry name" value="LacI/GalR-like_sensor"/>
</dbReference>
<dbReference type="RefSeq" id="WP_171782840.1">
    <property type="nucleotide sequence ID" value="NZ_BAAAML010000002.1"/>
</dbReference>
<evidence type="ECO:0000256" key="3">
    <source>
        <dbReference type="ARBA" id="ARBA00023163"/>
    </source>
</evidence>
<evidence type="ECO:0000313" key="6">
    <source>
        <dbReference type="Proteomes" id="UP000757540"/>
    </source>
</evidence>
<name>A0ABX2A466_9MICO</name>
<gene>
    <name evidence="5" type="ORF">HDG69_001248</name>
</gene>
<protein>
    <submittedName>
        <fullName evidence="5">DNA-binding LacI/PurR family transcriptional regulator</fullName>
    </submittedName>
</protein>
<dbReference type="Gene3D" id="1.10.260.40">
    <property type="entry name" value="lambda repressor-like DNA-binding domains"/>
    <property type="match status" value="1"/>
</dbReference>
<dbReference type="Gene3D" id="3.40.50.2300">
    <property type="match status" value="2"/>
</dbReference>
<sequence>MTITDVARAAGVSIAVVSYALNGRRGVSETTRRHVLKVAQDLDWRPSAAARSMRTDAVTSVGLQALDGTSSTHSASAALDLAAGLRGVLDGVALAVEVAADPRSGAADLERSWSERRHTAFVVPDLLVDDPRVRVAARVGAPVVAITPPVPGAGGAERTVWFDGAAEEAVGRYLVDLGHRDIVLLAASADGDVSRALHSGLLTATAGLVATVTVVEASSAAAGAAAARLFTDEQRPTAVVTDGDLTALAVLEAARHRDLRVPWDVSVVSGADAATCRLVDPQLTAVARPWHDLAPAVAAALQVGPAAAPPTARLVIRGTTAPPPAPVVT</sequence>
<dbReference type="Pfam" id="PF00356">
    <property type="entry name" value="LacI"/>
    <property type="match status" value="1"/>
</dbReference>
<keyword evidence="3" id="KW-0804">Transcription</keyword>
<dbReference type="GO" id="GO:0003677">
    <property type="term" value="F:DNA binding"/>
    <property type="evidence" value="ECO:0007669"/>
    <property type="project" value="UniProtKB-KW"/>
</dbReference>
<dbReference type="InterPro" id="IPR010982">
    <property type="entry name" value="Lambda_DNA-bd_dom_sf"/>
</dbReference>
<dbReference type="PANTHER" id="PTHR30146:SF155">
    <property type="entry name" value="ALANINE RACEMASE"/>
    <property type="match status" value="1"/>
</dbReference>
<feature type="domain" description="HTH lacI-type" evidence="4">
    <location>
        <begin position="1"/>
        <end position="55"/>
    </location>
</feature>
<proteinExistence type="predicted"/>
<organism evidence="5 6">
    <name type="scientific">Isoptericola halotolerans</name>
    <dbReference type="NCBI Taxonomy" id="300560"/>
    <lineage>
        <taxon>Bacteria</taxon>
        <taxon>Bacillati</taxon>
        <taxon>Actinomycetota</taxon>
        <taxon>Actinomycetes</taxon>
        <taxon>Micrococcales</taxon>
        <taxon>Promicromonosporaceae</taxon>
        <taxon>Isoptericola</taxon>
    </lineage>
</organism>
<evidence type="ECO:0000256" key="1">
    <source>
        <dbReference type="ARBA" id="ARBA00023015"/>
    </source>
</evidence>
<comment type="caution">
    <text evidence="5">The sequence shown here is derived from an EMBL/GenBank/DDBJ whole genome shotgun (WGS) entry which is preliminary data.</text>
</comment>
<keyword evidence="1" id="KW-0805">Transcription regulation</keyword>
<keyword evidence="6" id="KW-1185">Reference proteome</keyword>
<dbReference type="Proteomes" id="UP000757540">
    <property type="component" value="Unassembled WGS sequence"/>
</dbReference>
<dbReference type="PROSITE" id="PS50932">
    <property type="entry name" value="HTH_LACI_2"/>
    <property type="match status" value="1"/>
</dbReference>
<reference evidence="5 6" key="1">
    <citation type="submission" date="2020-05" db="EMBL/GenBank/DDBJ databases">
        <title>Genomic Encyclopedia of Type Strains, Phase III (KMG-III): the genomes of soil and plant-associated and newly described type strains.</title>
        <authorList>
            <person name="Whitman W."/>
        </authorList>
    </citation>
    <scope>NUCLEOTIDE SEQUENCE [LARGE SCALE GENOMIC DNA]</scope>
    <source>
        <strain evidence="5 6">KCTC 19046</strain>
    </source>
</reference>
<dbReference type="InterPro" id="IPR028082">
    <property type="entry name" value="Peripla_BP_I"/>
</dbReference>
<accession>A0ABX2A466</accession>
<dbReference type="Pfam" id="PF13377">
    <property type="entry name" value="Peripla_BP_3"/>
    <property type="match status" value="1"/>
</dbReference>
<dbReference type="SMART" id="SM00354">
    <property type="entry name" value="HTH_LACI"/>
    <property type="match status" value="1"/>
</dbReference>
<evidence type="ECO:0000313" key="5">
    <source>
        <dbReference type="EMBL" id="NOV96695.1"/>
    </source>
</evidence>
<dbReference type="CDD" id="cd01392">
    <property type="entry name" value="HTH_LacI"/>
    <property type="match status" value="1"/>
</dbReference>
<dbReference type="EMBL" id="JABEZU010000001">
    <property type="protein sequence ID" value="NOV96695.1"/>
    <property type="molecule type" value="Genomic_DNA"/>
</dbReference>
<dbReference type="SUPFAM" id="SSF47413">
    <property type="entry name" value="lambda repressor-like DNA-binding domains"/>
    <property type="match status" value="1"/>
</dbReference>
<evidence type="ECO:0000259" key="4">
    <source>
        <dbReference type="PROSITE" id="PS50932"/>
    </source>
</evidence>
<evidence type="ECO:0000256" key="2">
    <source>
        <dbReference type="ARBA" id="ARBA00023125"/>
    </source>
</evidence>
<keyword evidence="2 5" id="KW-0238">DNA-binding</keyword>
<dbReference type="SUPFAM" id="SSF53822">
    <property type="entry name" value="Periplasmic binding protein-like I"/>
    <property type="match status" value="1"/>
</dbReference>